<reference evidence="9" key="1">
    <citation type="submission" date="2020-05" db="EMBL/GenBank/DDBJ databases">
        <title>Phylogenomic resolution of chytrid fungi.</title>
        <authorList>
            <person name="Stajich J.E."/>
            <person name="Amses K."/>
            <person name="Simmons R."/>
            <person name="Seto K."/>
            <person name="Myers J."/>
            <person name="Bonds A."/>
            <person name="Quandt C.A."/>
            <person name="Barry K."/>
            <person name="Liu P."/>
            <person name="Grigoriev I."/>
            <person name="Longcore J.E."/>
            <person name="James T.Y."/>
        </authorList>
    </citation>
    <scope>NUCLEOTIDE SEQUENCE</scope>
    <source>
        <strain evidence="9">PLAUS21</strain>
    </source>
</reference>
<comment type="caution">
    <text evidence="9">The sequence shown here is derived from an EMBL/GenBank/DDBJ whole genome shotgun (WGS) entry which is preliminary data.</text>
</comment>
<evidence type="ECO:0008006" key="11">
    <source>
        <dbReference type="Google" id="ProtNLM"/>
    </source>
</evidence>
<dbReference type="Proteomes" id="UP001210925">
    <property type="component" value="Unassembled WGS sequence"/>
</dbReference>
<evidence type="ECO:0000256" key="6">
    <source>
        <dbReference type="ARBA" id="ARBA00023128"/>
    </source>
</evidence>
<accession>A0AAD5UKF0</accession>
<evidence type="ECO:0000256" key="3">
    <source>
        <dbReference type="ARBA" id="ARBA00022692"/>
    </source>
</evidence>
<proteinExistence type="predicted"/>
<keyword evidence="10" id="KW-1185">Reference proteome</keyword>
<evidence type="ECO:0000313" key="9">
    <source>
        <dbReference type="EMBL" id="KAJ3260479.1"/>
    </source>
</evidence>
<keyword evidence="5" id="KW-0175">Coiled coil</keyword>
<feature type="transmembrane region" description="Helical" evidence="8">
    <location>
        <begin position="91"/>
        <end position="110"/>
    </location>
</feature>
<dbReference type="PANTHER" id="PTHR14360:SF1">
    <property type="entry name" value="PROTEIN FMP32, MITOCHONDRIAL"/>
    <property type="match status" value="1"/>
</dbReference>
<evidence type="ECO:0000256" key="4">
    <source>
        <dbReference type="ARBA" id="ARBA00022989"/>
    </source>
</evidence>
<dbReference type="InterPro" id="IPR024461">
    <property type="entry name" value="CCDC90-like"/>
</dbReference>
<protein>
    <recommendedName>
        <fullName evidence="11">DUF1640 domain-containing protein</fullName>
    </recommendedName>
</protein>
<evidence type="ECO:0000256" key="7">
    <source>
        <dbReference type="ARBA" id="ARBA00023136"/>
    </source>
</evidence>
<dbReference type="EMBL" id="JADGKB010000011">
    <property type="protein sequence ID" value="KAJ3260479.1"/>
    <property type="molecule type" value="Genomic_DNA"/>
</dbReference>
<name>A0AAD5UKF0_9FUNG</name>
<gene>
    <name evidence="9" type="ORF">HK103_000621</name>
</gene>
<dbReference type="Pfam" id="PF07798">
    <property type="entry name" value="CCDC90-like"/>
    <property type="match status" value="1"/>
</dbReference>
<keyword evidence="6" id="KW-0496">Mitochondrion</keyword>
<dbReference type="GO" id="GO:0005739">
    <property type="term" value="C:mitochondrion"/>
    <property type="evidence" value="ECO:0007669"/>
    <property type="project" value="UniProtKB-SubCell"/>
</dbReference>
<evidence type="ECO:0000256" key="2">
    <source>
        <dbReference type="ARBA" id="ARBA00004370"/>
    </source>
</evidence>
<evidence type="ECO:0000313" key="10">
    <source>
        <dbReference type="Proteomes" id="UP001210925"/>
    </source>
</evidence>
<evidence type="ECO:0000256" key="1">
    <source>
        <dbReference type="ARBA" id="ARBA00004173"/>
    </source>
</evidence>
<dbReference type="GO" id="GO:0016020">
    <property type="term" value="C:membrane"/>
    <property type="evidence" value="ECO:0007669"/>
    <property type="project" value="UniProtKB-SubCell"/>
</dbReference>
<evidence type="ECO:0000256" key="8">
    <source>
        <dbReference type="SAM" id="Phobius"/>
    </source>
</evidence>
<keyword evidence="7 8" id="KW-0472">Membrane</keyword>
<comment type="subcellular location">
    <subcellularLocation>
        <location evidence="2">Membrane</location>
    </subcellularLocation>
    <subcellularLocation>
        <location evidence="1">Mitochondrion</location>
    </subcellularLocation>
</comment>
<organism evidence="9 10">
    <name type="scientific">Boothiomyces macroporosus</name>
    <dbReference type="NCBI Taxonomy" id="261099"/>
    <lineage>
        <taxon>Eukaryota</taxon>
        <taxon>Fungi</taxon>
        <taxon>Fungi incertae sedis</taxon>
        <taxon>Chytridiomycota</taxon>
        <taxon>Chytridiomycota incertae sedis</taxon>
        <taxon>Chytridiomycetes</taxon>
        <taxon>Rhizophydiales</taxon>
        <taxon>Terramycetaceae</taxon>
        <taxon>Boothiomyces</taxon>
    </lineage>
</organism>
<sequence>MLFEKQLEKNEFTLLKQDIRRLNSEALKLPSRITEEIKRVQSNVRLELSLDKAKIRDEQTAQEMKIKEAASRIDTEVSQFKTQMETIQWELFRTLFPIFTAGGALFFSYLRFIK</sequence>
<keyword evidence="3 8" id="KW-0812">Transmembrane</keyword>
<dbReference type="GO" id="GO:0033617">
    <property type="term" value="P:mitochondrial respiratory chain complex IV assembly"/>
    <property type="evidence" value="ECO:0007669"/>
    <property type="project" value="TreeGrafter"/>
</dbReference>
<dbReference type="AlphaFoldDB" id="A0AAD5UKF0"/>
<evidence type="ECO:0000256" key="5">
    <source>
        <dbReference type="ARBA" id="ARBA00023054"/>
    </source>
</evidence>
<keyword evidence="4 8" id="KW-1133">Transmembrane helix</keyword>
<dbReference type="PANTHER" id="PTHR14360">
    <property type="entry name" value="PROTEIN FMP32, MITOCHONDRIAL"/>
    <property type="match status" value="1"/>
</dbReference>